<accession>A0A6P5RMF4</accession>
<dbReference type="GeneID" id="110747175"/>
<keyword evidence="7" id="KW-1185">Reference proteome</keyword>
<dbReference type="PANTHER" id="PTHR46213">
    <property type="entry name" value="TRANSCRIPTIONAL ACTIVATOR DEMETER"/>
    <property type="match status" value="1"/>
</dbReference>
<evidence type="ECO:0000313" key="7">
    <source>
        <dbReference type="Proteomes" id="UP000515124"/>
    </source>
</evidence>
<name>A0A6P5RMF4_PRUAV</name>
<keyword evidence="2" id="KW-0479">Metal-binding</keyword>
<dbReference type="GO" id="GO:0019104">
    <property type="term" value="F:DNA N-glycosylase activity"/>
    <property type="evidence" value="ECO:0007669"/>
    <property type="project" value="InterPro"/>
</dbReference>
<evidence type="ECO:0000313" key="8">
    <source>
        <dbReference type="RefSeq" id="XP_021803058.1"/>
    </source>
</evidence>
<dbReference type="InterPro" id="IPR028925">
    <property type="entry name" value="RRM_DME"/>
</dbReference>
<dbReference type="KEGG" id="pavi:110747175"/>
<protein>
    <submittedName>
        <fullName evidence="8">Protein ROS1</fullName>
    </submittedName>
</protein>
<comment type="cofactor">
    <cofactor evidence="1">
        <name>[4Fe-4S] cluster</name>
        <dbReference type="ChEBI" id="CHEBI:49883"/>
    </cofactor>
</comment>
<feature type="domain" description="Demeter RRM-fold" evidence="6">
    <location>
        <begin position="1"/>
        <end position="91"/>
    </location>
</feature>
<evidence type="ECO:0000256" key="1">
    <source>
        <dbReference type="ARBA" id="ARBA00001966"/>
    </source>
</evidence>
<dbReference type="GO" id="GO:0035514">
    <property type="term" value="F:DNA demethylase activity"/>
    <property type="evidence" value="ECO:0007669"/>
    <property type="project" value="InterPro"/>
</dbReference>
<evidence type="ECO:0000256" key="3">
    <source>
        <dbReference type="ARBA" id="ARBA00023004"/>
    </source>
</evidence>
<dbReference type="GO" id="GO:0046872">
    <property type="term" value="F:metal ion binding"/>
    <property type="evidence" value="ECO:0007669"/>
    <property type="project" value="UniProtKB-KW"/>
</dbReference>
<dbReference type="Proteomes" id="UP000515124">
    <property type="component" value="Unplaced"/>
</dbReference>
<dbReference type="PANTHER" id="PTHR46213:SF24">
    <property type="entry name" value="HHH-GPD DOMAIN-CONTAINING PROTEIN"/>
    <property type="match status" value="1"/>
</dbReference>
<proteinExistence type="predicted"/>
<evidence type="ECO:0000256" key="4">
    <source>
        <dbReference type="ARBA" id="ARBA00023014"/>
    </source>
</evidence>
<dbReference type="RefSeq" id="XP_021803058.1">
    <property type="nucleotide sequence ID" value="XM_021947366.1"/>
</dbReference>
<evidence type="ECO:0000256" key="5">
    <source>
        <dbReference type="SAM" id="MobiDB-lite"/>
    </source>
</evidence>
<dbReference type="GO" id="GO:0051536">
    <property type="term" value="F:iron-sulfur cluster binding"/>
    <property type="evidence" value="ECO:0007669"/>
    <property type="project" value="UniProtKB-KW"/>
</dbReference>
<reference evidence="8" key="1">
    <citation type="submission" date="2025-08" db="UniProtKB">
        <authorList>
            <consortium name="RefSeq"/>
        </authorList>
    </citation>
    <scope>IDENTIFICATION</scope>
</reference>
<evidence type="ECO:0000259" key="6">
    <source>
        <dbReference type="Pfam" id="PF15628"/>
    </source>
</evidence>
<dbReference type="AlphaFoldDB" id="A0A6P5RMF4"/>
<keyword evidence="3" id="KW-0408">Iron</keyword>
<keyword evidence="4" id="KW-0411">Iron-sulfur</keyword>
<organism evidence="7 8">
    <name type="scientific">Prunus avium</name>
    <name type="common">Cherry</name>
    <name type="synonym">Cerasus avium</name>
    <dbReference type="NCBI Taxonomy" id="42229"/>
    <lineage>
        <taxon>Eukaryota</taxon>
        <taxon>Viridiplantae</taxon>
        <taxon>Streptophyta</taxon>
        <taxon>Embryophyta</taxon>
        <taxon>Tracheophyta</taxon>
        <taxon>Spermatophyta</taxon>
        <taxon>Magnoliopsida</taxon>
        <taxon>eudicotyledons</taxon>
        <taxon>Gunneridae</taxon>
        <taxon>Pentapetalae</taxon>
        <taxon>rosids</taxon>
        <taxon>fabids</taxon>
        <taxon>Rosales</taxon>
        <taxon>Rosaceae</taxon>
        <taxon>Amygdaloideae</taxon>
        <taxon>Amygdaleae</taxon>
        <taxon>Prunus</taxon>
    </lineage>
</organism>
<dbReference type="GO" id="GO:0141166">
    <property type="term" value="P:chromosomal 5-methylcytosine DNA demethylation pathway"/>
    <property type="evidence" value="ECO:0007669"/>
    <property type="project" value="InterPro"/>
</dbReference>
<sequence length="105" mass="12230">MRGSFPLNGTYFQVNEVFADHDSSYNPIDVPRQWIWNLPRRTAYFGASVTSIFRGLSTVGIQYCFWKGYVCVRGFDRKTRGPRHINPTLHMPASELTKTKKEEKR</sequence>
<dbReference type="Pfam" id="PF15628">
    <property type="entry name" value="RRM_DME"/>
    <property type="match status" value="1"/>
</dbReference>
<feature type="region of interest" description="Disordered" evidence="5">
    <location>
        <begin position="83"/>
        <end position="105"/>
    </location>
</feature>
<evidence type="ECO:0000256" key="2">
    <source>
        <dbReference type="ARBA" id="ARBA00022723"/>
    </source>
</evidence>
<gene>
    <name evidence="8" type="primary">LOC110747175</name>
</gene>
<dbReference type="InterPro" id="IPR044811">
    <property type="entry name" value="DME/ROS1"/>
</dbReference>